<keyword evidence="2" id="KW-1185">Reference proteome</keyword>
<protein>
    <recommendedName>
        <fullName evidence="3">Lipopolysaccharide biosynthesis protein</fullName>
    </recommendedName>
</protein>
<dbReference type="RefSeq" id="WP_015782189.1">
    <property type="nucleotide sequence ID" value="NC_013162.1"/>
</dbReference>
<evidence type="ECO:0000313" key="2">
    <source>
        <dbReference type="Proteomes" id="UP000006650"/>
    </source>
</evidence>
<dbReference type="STRING" id="521097.Coch_0966"/>
<reference evidence="1 2" key="1">
    <citation type="journal article" date="2009" name="Stand. Genomic Sci.">
        <title>Complete genome sequence of Capnocytophaga ochracea type strain (VPI 2845).</title>
        <authorList>
            <person name="Mavrommatis K."/>
            <person name="Gronow S."/>
            <person name="Saunders E."/>
            <person name="Land M."/>
            <person name="Lapidus A."/>
            <person name="Copeland A."/>
            <person name="Glavina Del Rio T."/>
            <person name="Nolan M."/>
            <person name="Lucas S."/>
            <person name="Chen F."/>
            <person name="Tice H."/>
            <person name="Cheng J.F."/>
            <person name="Bruce D."/>
            <person name="Goodwin L."/>
            <person name="Pitluck S."/>
            <person name="Pati A."/>
            <person name="Ivanova N."/>
            <person name="Chen A."/>
            <person name="Palaniappan K."/>
            <person name="Chain P."/>
            <person name="Hauser L."/>
            <person name="Chang Y.J."/>
            <person name="Jeffries C.D."/>
            <person name="Brettin T."/>
            <person name="Detter J.C."/>
            <person name="Han C."/>
            <person name="Bristow J."/>
            <person name="Goker M."/>
            <person name="Rohde M."/>
            <person name="Eisen J.A."/>
            <person name="Markowitz V."/>
            <person name="Kyrpides N.C."/>
            <person name="Klenk H.P."/>
            <person name="Hugenholtz P."/>
        </authorList>
    </citation>
    <scope>NUCLEOTIDE SEQUENCE [LARGE SCALE GENOMIC DNA]</scope>
    <source>
        <strain evidence="2">ATCC 27872 / DSM 7271 / JCM 12966 / VPI 2845</strain>
    </source>
</reference>
<organism evidence="1 2">
    <name type="scientific">Capnocytophaga ochracea (strain ATCC 27872 / DSM 7271 / CCUG 9716 / JCM 12966 / NCTC 12371 / SS31 / VPI 2845)</name>
    <name type="common">Bacteroides ochraceus</name>
    <dbReference type="NCBI Taxonomy" id="521097"/>
    <lineage>
        <taxon>Bacteria</taxon>
        <taxon>Pseudomonadati</taxon>
        <taxon>Bacteroidota</taxon>
        <taxon>Flavobacteriia</taxon>
        <taxon>Flavobacteriales</taxon>
        <taxon>Flavobacteriaceae</taxon>
        <taxon>Capnocytophaga</taxon>
    </lineage>
</organism>
<dbReference type="Proteomes" id="UP000006650">
    <property type="component" value="Chromosome"/>
</dbReference>
<dbReference type="GeneID" id="29676090"/>
<dbReference type="eggNOG" id="COG0438">
    <property type="taxonomic scope" value="Bacteria"/>
</dbReference>
<evidence type="ECO:0008006" key="3">
    <source>
        <dbReference type="Google" id="ProtNLM"/>
    </source>
</evidence>
<dbReference type="KEGG" id="coc:Coch_0966"/>
<dbReference type="AlphaFoldDB" id="C7M3H4"/>
<name>C7M3H4_CAPOD</name>
<sequence length="327" mass="38862">MKQKDFEGKTIIIAMPNHFGLLEQFKDNLEFLGFEVFVLDISNRTNAISLKDKITHGYKKLFFGDRSYKPSIKNKKAKEDILIQLSHIKKTDYALFIRPDLFDFEVIDKVKQISKKTVAYQWDGLNRYPLAKKYINLFDKFYVFDKKDLNLSRRLKHTTNFYFDNIISKEVVTPKTVFFVGTYMKNRVLLLEQISTLLENKGLIPNIFLVSQRKKSYHYKFKIIDKEFSFKESILKMQKSEYLLDLHNPIHNGLSFRTFESIGYSKKLITNNLLVKEYDFYDPNNIFIIEKGSFDNIDEFLNAPYQPLEKEIQDKYSFSSWIKQLLK</sequence>
<dbReference type="HOGENOM" id="CLU_066435_0_0_10"/>
<dbReference type="EMBL" id="CP001632">
    <property type="protein sequence ID" value="ACU92521.1"/>
    <property type="molecule type" value="Genomic_DNA"/>
</dbReference>
<evidence type="ECO:0000313" key="1">
    <source>
        <dbReference type="EMBL" id="ACU92521.1"/>
    </source>
</evidence>
<proteinExistence type="predicted"/>
<gene>
    <name evidence="1" type="ordered locus">Coch_0966</name>
</gene>
<accession>C7M3H4</accession>